<feature type="domain" description="DUF4097" evidence="1">
    <location>
        <begin position="147"/>
        <end position="276"/>
    </location>
</feature>
<dbReference type="Pfam" id="PF13349">
    <property type="entry name" value="DUF4097"/>
    <property type="match status" value="1"/>
</dbReference>
<dbReference type="EMBL" id="JBFMIA010000022">
    <property type="protein sequence ID" value="MEW9503086.1"/>
    <property type="molecule type" value="Genomic_DNA"/>
</dbReference>
<accession>A0ABV3Q6W8</accession>
<organism evidence="2 3">
    <name type="scientific">Jeotgalibacillus marinus</name>
    <dbReference type="NCBI Taxonomy" id="86667"/>
    <lineage>
        <taxon>Bacteria</taxon>
        <taxon>Bacillati</taxon>
        <taxon>Bacillota</taxon>
        <taxon>Bacilli</taxon>
        <taxon>Bacillales</taxon>
        <taxon>Caryophanaceae</taxon>
        <taxon>Jeotgalibacillus</taxon>
    </lineage>
</organism>
<evidence type="ECO:0000313" key="3">
    <source>
        <dbReference type="Proteomes" id="UP001556040"/>
    </source>
</evidence>
<name>A0ABV3Q6W8_9BACL</name>
<dbReference type="RefSeq" id="WP_367780575.1">
    <property type="nucleotide sequence ID" value="NZ_JBFMIA010000022.1"/>
</dbReference>
<gene>
    <name evidence="2" type="ORF">AB1471_14975</name>
</gene>
<evidence type="ECO:0000259" key="1">
    <source>
        <dbReference type="Pfam" id="PF13349"/>
    </source>
</evidence>
<reference evidence="2 3" key="1">
    <citation type="journal article" date="1979" name="Int. J. Syst. Evol. Microbiol.">
        <title>Bacillus globisporus subsp. marinus subsp. nov.</title>
        <authorList>
            <person name="Liu H."/>
        </authorList>
    </citation>
    <scope>NUCLEOTIDE SEQUENCE [LARGE SCALE GENOMIC DNA]</scope>
    <source>
        <strain evidence="2 3">DSM 1297</strain>
    </source>
</reference>
<evidence type="ECO:0000313" key="2">
    <source>
        <dbReference type="EMBL" id="MEW9503086.1"/>
    </source>
</evidence>
<dbReference type="Proteomes" id="UP001556040">
    <property type="component" value="Unassembled WGS sequence"/>
</dbReference>
<proteinExistence type="predicted"/>
<keyword evidence="3" id="KW-1185">Reference proteome</keyword>
<dbReference type="InterPro" id="IPR025164">
    <property type="entry name" value="Toastrack_DUF4097"/>
</dbReference>
<protein>
    <submittedName>
        <fullName evidence="2">DUF4097 family beta strand repeat-containing protein</fullName>
    </submittedName>
</protein>
<sequence>MKKLVVGLLVLLFVGVIGSVITINAAGGFSFNTVELHEKQIIENQEIRNLDIHFSSADVQVLPTNGDNIIIEVDGEVTEKQKDEFKLDIEENGENLEVKFKRSNHFFQIGFSIVDTTIMVYLPEKDYDSIQVRTSSGDIDTKGLNARQIDLSVSSGRITAEDQEAEHSLLKTSSGKIVGTNVIGDTTARTSSGDITIRNDEATGNITANASSGDVTVEYGENPTSLLINYKSSSGKGNVELDAVNYEEKSKSKIIGTIGSGEYELNVDISSGNFTLR</sequence>
<comment type="caution">
    <text evidence="2">The sequence shown here is derived from an EMBL/GenBank/DDBJ whole genome shotgun (WGS) entry which is preliminary data.</text>
</comment>